<protein>
    <submittedName>
        <fullName evidence="6">Large terminase protein</fullName>
    </submittedName>
</protein>
<organism evidence="6">
    <name type="scientific">uncultured Caudovirales phage</name>
    <dbReference type="NCBI Taxonomy" id="2100421"/>
    <lineage>
        <taxon>Viruses</taxon>
        <taxon>Duplodnaviria</taxon>
        <taxon>Heunggongvirae</taxon>
        <taxon>Uroviricota</taxon>
        <taxon>Caudoviricetes</taxon>
        <taxon>Peduoviridae</taxon>
        <taxon>Maltschvirus</taxon>
        <taxon>Maltschvirus maltsch</taxon>
    </lineage>
</organism>
<keyword evidence="1" id="KW-1188">Viral release from host cell</keyword>
<evidence type="ECO:0000256" key="4">
    <source>
        <dbReference type="ARBA" id="ARBA00023219"/>
    </source>
</evidence>
<dbReference type="EMBL" id="LR796186">
    <property type="protein sequence ID" value="CAB4125382.1"/>
    <property type="molecule type" value="Genomic_DNA"/>
</dbReference>
<dbReference type="SUPFAM" id="SSF52540">
    <property type="entry name" value="P-loop containing nucleoside triphosphate hydrolases"/>
    <property type="match status" value="1"/>
</dbReference>
<dbReference type="InterPro" id="IPR035421">
    <property type="entry name" value="Terminase_6C"/>
</dbReference>
<dbReference type="Pfam" id="PF03237">
    <property type="entry name" value="Terminase_6N"/>
    <property type="match status" value="1"/>
</dbReference>
<evidence type="ECO:0000256" key="1">
    <source>
        <dbReference type="ARBA" id="ARBA00022612"/>
    </source>
</evidence>
<dbReference type="GO" id="GO:0005524">
    <property type="term" value="F:ATP binding"/>
    <property type="evidence" value="ECO:0007669"/>
    <property type="project" value="UniProtKB-KW"/>
</dbReference>
<dbReference type="Pfam" id="PF17289">
    <property type="entry name" value="Terminase_6C"/>
    <property type="match status" value="1"/>
</dbReference>
<sequence>MAKIYNSNINLKAIGVPVNYTEEQLREYVKCKNDPVYFITTYCKIVSLDKGLIPFELFSYQINFINTMHNKNRVISMQPRQSGKTQVVAAYILHYTLFNEVKTVAILANKKPAAMEVLNRYQMMYETLPDWLQQGVKTWNKGDIELENRSKVFASATTAAGIRGRSVNFLYVDECAIIPNTVADDFFASTYPTISSGTTTKVVLTSTPLGYNHFWRYWQGAEDKTNGFIPLRVRWQDHPNRDENWAKAQRQLLGDLKFTQEVECNFLGSSLTLINAEAFGTMIPMNYVFSKDGLDVIRAPIKPVKNSAGELIEKGNTYVLVADTAEGVGGDYSAFTVIDITEIPYKMAAKYRSNKISPMLYPNVIHKIASEYNEAYVLVEINKSEQVASILHDELEYENILFISRSVKGQVASGGFGGGKTQLGVMTDKKVKRIGCHNFKSLVEEGKLLINDVDTISEISTFIEKRGSYSADDGYHDDLVMTLVLFSWLTTNPYFKDLNNVNLREMMYKQHILQIEEQLTPIGWFNDGSPDIEPPLLNF</sequence>
<evidence type="ECO:0000256" key="2">
    <source>
        <dbReference type="ARBA" id="ARBA00022741"/>
    </source>
</evidence>
<dbReference type="Gene3D" id="3.40.50.300">
    <property type="entry name" value="P-loop containing nucleotide triphosphate hydrolases"/>
    <property type="match status" value="1"/>
</dbReference>
<keyword evidence="4" id="KW-0231">Viral genome packaging</keyword>
<name>A0A6J5KVJ4_9CAUD</name>
<dbReference type="InterPro" id="IPR027417">
    <property type="entry name" value="P-loop_NTPase"/>
</dbReference>
<evidence type="ECO:0000256" key="3">
    <source>
        <dbReference type="ARBA" id="ARBA00022840"/>
    </source>
</evidence>
<accession>A0A6J5KVJ4</accession>
<keyword evidence="3" id="KW-0067">ATP-binding</keyword>
<reference evidence="6" key="1">
    <citation type="submission" date="2020-04" db="EMBL/GenBank/DDBJ databases">
        <authorList>
            <person name="Chiriac C."/>
            <person name="Salcher M."/>
            <person name="Ghai R."/>
            <person name="Kavagutti S V."/>
        </authorList>
    </citation>
    <scope>NUCLEOTIDE SEQUENCE</scope>
</reference>
<gene>
    <name evidence="6" type="ORF">UFOVP58_125</name>
</gene>
<proteinExistence type="predicted"/>
<keyword evidence="2" id="KW-0547">Nucleotide-binding</keyword>
<feature type="domain" description="Terminase large subunit gp17-like C-terminal" evidence="5">
    <location>
        <begin position="322"/>
        <end position="481"/>
    </location>
</feature>
<dbReference type="Gene3D" id="3.30.420.240">
    <property type="match status" value="1"/>
</dbReference>
<evidence type="ECO:0000313" key="6">
    <source>
        <dbReference type="EMBL" id="CAB4125382.1"/>
    </source>
</evidence>
<evidence type="ECO:0000259" key="5">
    <source>
        <dbReference type="Pfam" id="PF17289"/>
    </source>
</evidence>